<dbReference type="Proteomes" id="UP000824260">
    <property type="component" value="Unassembled WGS sequence"/>
</dbReference>
<dbReference type="GO" id="GO:0005737">
    <property type="term" value="C:cytoplasm"/>
    <property type="evidence" value="ECO:0007669"/>
    <property type="project" value="TreeGrafter"/>
</dbReference>
<comment type="similarity">
    <text evidence="2 8">Belongs to the PHP hydrolase family. HisK subfamily.</text>
</comment>
<reference evidence="10" key="1">
    <citation type="submission" date="2020-10" db="EMBL/GenBank/DDBJ databases">
        <authorList>
            <person name="Gilroy R."/>
        </authorList>
    </citation>
    <scope>NUCLEOTIDE SEQUENCE</scope>
    <source>
        <strain evidence="10">ChiSjej6B24-2974</strain>
    </source>
</reference>
<keyword evidence="4 8" id="KW-0028">Amino-acid biosynthesis</keyword>
<keyword evidence="5 8" id="KW-0378">Hydrolase</keyword>
<dbReference type="SMART" id="SM00481">
    <property type="entry name" value="POLIIIAc"/>
    <property type="match status" value="1"/>
</dbReference>
<comment type="caution">
    <text evidence="10">The sequence shown here is derived from an EMBL/GenBank/DDBJ whole genome shotgun (WGS) entry which is preliminary data.</text>
</comment>
<evidence type="ECO:0000256" key="8">
    <source>
        <dbReference type="RuleBase" id="RU366003"/>
    </source>
</evidence>
<dbReference type="InterPro" id="IPR003141">
    <property type="entry name" value="Pol/His_phosphatase_N"/>
</dbReference>
<reference evidence="10" key="2">
    <citation type="journal article" date="2021" name="PeerJ">
        <title>Extensive microbial diversity within the chicken gut microbiome revealed by metagenomics and culture.</title>
        <authorList>
            <person name="Gilroy R."/>
            <person name="Ravi A."/>
            <person name="Getino M."/>
            <person name="Pursley I."/>
            <person name="Horton D.L."/>
            <person name="Alikhan N.F."/>
            <person name="Baker D."/>
            <person name="Gharbi K."/>
            <person name="Hall N."/>
            <person name="Watson M."/>
            <person name="Adriaenssens E.M."/>
            <person name="Foster-Nyarko E."/>
            <person name="Jarju S."/>
            <person name="Secka A."/>
            <person name="Antonio M."/>
            <person name="Oren A."/>
            <person name="Chaudhuri R.R."/>
            <person name="La Ragione R."/>
            <person name="Hildebrand F."/>
            <person name="Pallen M.J."/>
        </authorList>
    </citation>
    <scope>NUCLEOTIDE SEQUENCE</scope>
    <source>
        <strain evidence="10">ChiSjej6B24-2974</strain>
    </source>
</reference>
<dbReference type="SUPFAM" id="SSF89550">
    <property type="entry name" value="PHP domain-like"/>
    <property type="match status" value="1"/>
</dbReference>
<evidence type="ECO:0000313" key="11">
    <source>
        <dbReference type="Proteomes" id="UP000824260"/>
    </source>
</evidence>
<gene>
    <name evidence="10" type="ORF">IAA52_09615</name>
</gene>
<evidence type="ECO:0000256" key="3">
    <source>
        <dbReference type="ARBA" id="ARBA00013085"/>
    </source>
</evidence>
<dbReference type="EMBL" id="DVFZ01000095">
    <property type="protein sequence ID" value="HIQ83341.1"/>
    <property type="molecule type" value="Genomic_DNA"/>
</dbReference>
<sequence>MRIRSNPHTHTSFSDGRDTPREQIERALALGFMALGFSDHAVQEVDAFTGIPKEREEAYRREVRALAREYAGRIRVYLGLELDSEFGLARLEQYDYIILSNHYVRGGNARALVDCRPRRDQVFAVRDLAYGGDGAAMAAAYFERLGAQALEIRPAIVGHFDIVKYFNGGGALYDCADPRVRRAQAAALEAIKKSGALLEVNTGGMARGYVDEPYPAREILRLWREMGGEVVLGSDCHDRALLNYGFDAMVALLREEGFAGVYEMGGVGEPVFVKRRL</sequence>
<comment type="catalytic activity">
    <reaction evidence="7 8">
        <text>L-histidinol phosphate + H2O = L-histidinol + phosphate</text>
        <dbReference type="Rhea" id="RHEA:14465"/>
        <dbReference type="ChEBI" id="CHEBI:15377"/>
        <dbReference type="ChEBI" id="CHEBI:43474"/>
        <dbReference type="ChEBI" id="CHEBI:57699"/>
        <dbReference type="ChEBI" id="CHEBI:57980"/>
        <dbReference type="EC" id="3.1.3.15"/>
    </reaction>
</comment>
<protein>
    <recommendedName>
        <fullName evidence="3 8">Histidinol-phosphatase</fullName>
        <shortName evidence="8">HolPase</shortName>
        <ecNumber evidence="3 8">3.1.3.15</ecNumber>
    </recommendedName>
</protein>
<dbReference type="EC" id="3.1.3.15" evidence="3 8"/>
<organism evidence="10 11">
    <name type="scientific">Candidatus Pullichristensenella stercorigallinarum</name>
    <dbReference type="NCBI Taxonomy" id="2840909"/>
    <lineage>
        <taxon>Bacteria</taxon>
        <taxon>Bacillati</taxon>
        <taxon>Bacillota</taxon>
        <taxon>Clostridia</taxon>
        <taxon>Candidatus Pullichristensenella</taxon>
    </lineage>
</organism>
<feature type="domain" description="Polymerase/histidinol phosphatase N-terminal" evidence="9">
    <location>
        <begin position="5"/>
        <end position="86"/>
    </location>
</feature>
<name>A0A9D0ZPM7_9FIRM</name>
<keyword evidence="6 8" id="KW-0368">Histidine biosynthesis</keyword>
<proteinExistence type="inferred from homology"/>
<evidence type="ECO:0000256" key="6">
    <source>
        <dbReference type="ARBA" id="ARBA00023102"/>
    </source>
</evidence>
<comment type="pathway">
    <text evidence="1 8">Amino-acid biosynthesis; L-histidine biosynthesis; L-histidine from 5-phospho-alpha-D-ribose 1-diphosphate: step 8/9.</text>
</comment>
<dbReference type="NCBIfam" id="TIGR01856">
    <property type="entry name" value="hisJ_fam"/>
    <property type="match status" value="1"/>
</dbReference>
<dbReference type="GO" id="GO:0000105">
    <property type="term" value="P:L-histidine biosynthetic process"/>
    <property type="evidence" value="ECO:0007669"/>
    <property type="project" value="UniProtKB-UniRule"/>
</dbReference>
<accession>A0A9D0ZPM7</accession>
<evidence type="ECO:0000256" key="1">
    <source>
        <dbReference type="ARBA" id="ARBA00004970"/>
    </source>
</evidence>
<dbReference type="PANTHER" id="PTHR21039:SF0">
    <property type="entry name" value="HISTIDINOL-PHOSPHATASE"/>
    <property type="match status" value="1"/>
</dbReference>
<dbReference type="InterPro" id="IPR004013">
    <property type="entry name" value="PHP_dom"/>
</dbReference>
<evidence type="ECO:0000256" key="2">
    <source>
        <dbReference type="ARBA" id="ARBA00009152"/>
    </source>
</evidence>
<dbReference type="Pfam" id="PF02811">
    <property type="entry name" value="PHP"/>
    <property type="match status" value="1"/>
</dbReference>
<dbReference type="AlphaFoldDB" id="A0A9D0ZPM7"/>
<evidence type="ECO:0000259" key="9">
    <source>
        <dbReference type="SMART" id="SM00481"/>
    </source>
</evidence>
<evidence type="ECO:0000256" key="5">
    <source>
        <dbReference type="ARBA" id="ARBA00022801"/>
    </source>
</evidence>
<dbReference type="Gene3D" id="3.20.20.140">
    <property type="entry name" value="Metal-dependent hydrolases"/>
    <property type="match status" value="1"/>
</dbReference>
<evidence type="ECO:0000313" key="10">
    <source>
        <dbReference type="EMBL" id="HIQ83341.1"/>
    </source>
</evidence>
<dbReference type="GO" id="GO:0004401">
    <property type="term" value="F:histidinol-phosphatase activity"/>
    <property type="evidence" value="ECO:0007669"/>
    <property type="project" value="UniProtKB-UniRule"/>
</dbReference>
<evidence type="ECO:0000256" key="4">
    <source>
        <dbReference type="ARBA" id="ARBA00022605"/>
    </source>
</evidence>
<dbReference type="InterPro" id="IPR010140">
    <property type="entry name" value="Histidinol_P_phosphatase_HisJ"/>
</dbReference>
<dbReference type="PANTHER" id="PTHR21039">
    <property type="entry name" value="HISTIDINOL PHOSPHATASE-RELATED"/>
    <property type="match status" value="1"/>
</dbReference>
<dbReference type="InterPro" id="IPR016195">
    <property type="entry name" value="Pol/histidinol_Pase-like"/>
</dbReference>
<evidence type="ECO:0000256" key="7">
    <source>
        <dbReference type="ARBA" id="ARBA00049158"/>
    </source>
</evidence>